<name>A0AAJ2BEW2_9HYPH</name>
<dbReference type="InterPro" id="IPR018060">
    <property type="entry name" value="HTH_AraC"/>
</dbReference>
<evidence type="ECO:0000313" key="5">
    <source>
        <dbReference type="EMBL" id="MDR6102528.1"/>
    </source>
</evidence>
<dbReference type="PANTHER" id="PTHR46796">
    <property type="entry name" value="HTH-TYPE TRANSCRIPTIONAL ACTIVATOR RHAS-RELATED"/>
    <property type="match status" value="1"/>
</dbReference>
<evidence type="ECO:0000256" key="3">
    <source>
        <dbReference type="ARBA" id="ARBA00023163"/>
    </source>
</evidence>
<dbReference type="SMART" id="SM00342">
    <property type="entry name" value="HTH_ARAC"/>
    <property type="match status" value="1"/>
</dbReference>
<evidence type="ECO:0000313" key="6">
    <source>
        <dbReference type="Proteomes" id="UP001255601"/>
    </source>
</evidence>
<protein>
    <submittedName>
        <fullName evidence="5">AraC-like DNA-binding protein</fullName>
    </submittedName>
</protein>
<reference evidence="5" key="1">
    <citation type="submission" date="2023-08" db="EMBL/GenBank/DDBJ databases">
        <title>Functional and genomic diversity of the sorghum phyllosphere microbiome.</title>
        <authorList>
            <person name="Shade A."/>
        </authorList>
    </citation>
    <scope>NUCLEOTIDE SEQUENCE</scope>
    <source>
        <strain evidence="5">SORGH_AS_0974</strain>
    </source>
</reference>
<dbReference type="Proteomes" id="UP001255601">
    <property type="component" value="Unassembled WGS sequence"/>
</dbReference>
<dbReference type="Pfam" id="PF12833">
    <property type="entry name" value="HTH_18"/>
    <property type="match status" value="1"/>
</dbReference>
<dbReference type="InterPro" id="IPR050204">
    <property type="entry name" value="AraC_XylS_family_regulators"/>
</dbReference>
<proteinExistence type="predicted"/>
<evidence type="ECO:0000256" key="2">
    <source>
        <dbReference type="ARBA" id="ARBA00023125"/>
    </source>
</evidence>
<keyword evidence="3" id="KW-0804">Transcription</keyword>
<accession>A0AAJ2BEW2</accession>
<dbReference type="GO" id="GO:0003700">
    <property type="term" value="F:DNA-binding transcription factor activity"/>
    <property type="evidence" value="ECO:0007669"/>
    <property type="project" value="InterPro"/>
</dbReference>
<comment type="caution">
    <text evidence="5">The sequence shown here is derived from an EMBL/GenBank/DDBJ whole genome shotgun (WGS) entry which is preliminary data.</text>
</comment>
<dbReference type="AlphaFoldDB" id="A0AAJ2BEW2"/>
<dbReference type="GO" id="GO:0043565">
    <property type="term" value="F:sequence-specific DNA binding"/>
    <property type="evidence" value="ECO:0007669"/>
    <property type="project" value="InterPro"/>
</dbReference>
<keyword evidence="2 5" id="KW-0238">DNA-binding</keyword>
<sequence>MLEIVFPAEDLRSVVHSYWVVEDLTGRYSGELIRTSPIPFAVLSVNMGRPNMLAEGGTVPDVSLLGLQTQARAWKSVPGTRFVMMMLTIKGFVRLFPNMGIGSADTLLDFSDVFGDPSARVLKSSIGEGQTSQQIASVLDGWIVRRMSKGSSSFESRQLAVAYDVIRAGGLVEAAAQHVGMGSRQLHRLFVRHIGVAPKQVADIERLHHSLSEVQRGGKSSLEGYSDQSHQIRQWRRRLNLTPGAYAETSDQQMERYFGQARNVPPLSYYL</sequence>
<gene>
    <name evidence="5" type="ORF">QE369_002725</name>
</gene>
<dbReference type="EMBL" id="JAVIZC010000003">
    <property type="protein sequence ID" value="MDR6102528.1"/>
    <property type="molecule type" value="Genomic_DNA"/>
</dbReference>
<dbReference type="RefSeq" id="WP_309771202.1">
    <property type="nucleotide sequence ID" value="NZ_JAVIZC010000003.1"/>
</dbReference>
<organism evidence="5 6">
    <name type="scientific">Agrobacterium larrymoorei</name>
    <dbReference type="NCBI Taxonomy" id="160699"/>
    <lineage>
        <taxon>Bacteria</taxon>
        <taxon>Pseudomonadati</taxon>
        <taxon>Pseudomonadota</taxon>
        <taxon>Alphaproteobacteria</taxon>
        <taxon>Hyphomicrobiales</taxon>
        <taxon>Rhizobiaceae</taxon>
        <taxon>Rhizobium/Agrobacterium group</taxon>
        <taxon>Agrobacterium</taxon>
    </lineage>
</organism>
<evidence type="ECO:0000256" key="1">
    <source>
        <dbReference type="ARBA" id="ARBA00023015"/>
    </source>
</evidence>
<dbReference type="PROSITE" id="PS01124">
    <property type="entry name" value="HTH_ARAC_FAMILY_2"/>
    <property type="match status" value="1"/>
</dbReference>
<dbReference type="Gene3D" id="1.10.10.60">
    <property type="entry name" value="Homeodomain-like"/>
    <property type="match status" value="1"/>
</dbReference>
<evidence type="ECO:0000259" key="4">
    <source>
        <dbReference type="PROSITE" id="PS01124"/>
    </source>
</evidence>
<keyword evidence="1" id="KW-0805">Transcription regulation</keyword>
<feature type="domain" description="HTH araC/xylS-type" evidence="4">
    <location>
        <begin position="172"/>
        <end position="249"/>
    </location>
</feature>